<feature type="transmembrane region" description="Helical" evidence="6">
    <location>
        <begin position="93"/>
        <end position="116"/>
    </location>
</feature>
<gene>
    <name evidence="8" type="ORF">SAMN02745124_01954</name>
</gene>
<evidence type="ECO:0000259" key="7">
    <source>
        <dbReference type="Pfam" id="PF10035"/>
    </source>
</evidence>
<evidence type="ECO:0000313" key="8">
    <source>
        <dbReference type="EMBL" id="SHH80143.1"/>
    </source>
</evidence>
<evidence type="ECO:0000256" key="4">
    <source>
        <dbReference type="ARBA" id="ARBA00022989"/>
    </source>
</evidence>
<keyword evidence="9" id="KW-1185">Reference proteome</keyword>
<evidence type="ECO:0000256" key="1">
    <source>
        <dbReference type="ARBA" id="ARBA00004651"/>
    </source>
</evidence>
<dbReference type="STRING" id="1121409.SAMN02745124_01954"/>
<evidence type="ECO:0000256" key="5">
    <source>
        <dbReference type="ARBA" id="ARBA00023136"/>
    </source>
</evidence>
<organism evidence="8 9">
    <name type="scientific">Desulfofustis glycolicus DSM 9705</name>
    <dbReference type="NCBI Taxonomy" id="1121409"/>
    <lineage>
        <taxon>Bacteria</taxon>
        <taxon>Pseudomonadati</taxon>
        <taxon>Thermodesulfobacteriota</taxon>
        <taxon>Desulfobulbia</taxon>
        <taxon>Desulfobulbales</taxon>
        <taxon>Desulfocapsaceae</taxon>
        <taxon>Desulfofustis</taxon>
    </lineage>
</organism>
<feature type="transmembrane region" description="Helical" evidence="6">
    <location>
        <begin position="194"/>
        <end position="213"/>
    </location>
</feature>
<keyword evidence="2" id="KW-1003">Cell membrane</keyword>
<name>A0A1M5VYZ4_9BACT</name>
<dbReference type="InterPro" id="IPR003740">
    <property type="entry name" value="YitT"/>
</dbReference>
<evidence type="ECO:0000256" key="2">
    <source>
        <dbReference type="ARBA" id="ARBA00022475"/>
    </source>
</evidence>
<dbReference type="PIRSF" id="PIRSF006483">
    <property type="entry name" value="Membrane_protein_YitT"/>
    <property type="match status" value="1"/>
</dbReference>
<reference evidence="8 9" key="1">
    <citation type="submission" date="2016-11" db="EMBL/GenBank/DDBJ databases">
        <authorList>
            <person name="Jaros S."/>
            <person name="Januszkiewicz K."/>
            <person name="Wedrychowicz H."/>
        </authorList>
    </citation>
    <scope>NUCLEOTIDE SEQUENCE [LARGE SCALE GENOMIC DNA]</scope>
    <source>
        <strain evidence="8 9">DSM 9705</strain>
    </source>
</reference>
<dbReference type="PANTHER" id="PTHR33545:SF5">
    <property type="entry name" value="UPF0750 MEMBRANE PROTEIN YITT"/>
    <property type="match status" value="1"/>
</dbReference>
<dbReference type="Proteomes" id="UP000184139">
    <property type="component" value="Unassembled WGS sequence"/>
</dbReference>
<dbReference type="OrthoDB" id="9779786at2"/>
<dbReference type="InterPro" id="IPR019264">
    <property type="entry name" value="DUF2179"/>
</dbReference>
<evidence type="ECO:0000256" key="3">
    <source>
        <dbReference type="ARBA" id="ARBA00022692"/>
    </source>
</evidence>
<dbReference type="PANTHER" id="PTHR33545">
    <property type="entry name" value="UPF0750 MEMBRANE PROTEIN YITT-RELATED"/>
    <property type="match status" value="1"/>
</dbReference>
<sequence>MRISQRIRDKLTLSTREKIIRIGVQQSMMVIGGILSALGYVVFQVPYKIAAGGIAGLGIIVNEFTGVPVGAFFLVANIPLFILGYYFLGRWSFVWSSIVAVVVFSVATELFTYYIPIWDPSFPLTDDVLLAAIYAGVLYGIGSGLVYRFGGTVGGTSITARIIYNKTGFPMSQSYLATDLVIILLAGITFSMEVALLALITLVLVGIFSDFVLEGISQTRTVTIITEHPGPIRDAIMHELRRGVSHWEVTGGYSGKSRTMLYLTVLRSRIYDVKFITSRVDPQAFVVVGVSQQTWGGYNARRAK</sequence>
<dbReference type="RefSeq" id="WP_073375614.1">
    <property type="nucleotide sequence ID" value="NZ_FQXS01000010.1"/>
</dbReference>
<dbReference type="AlphaFoldDB" id="A0A1M5VYZ4"/>
<comment type="subcellular location">
    <subcellularLocation>
        <location evidence="1">Cell membrane</location>
        <topology evidence="1">Multi-pass membrane protein</topology>
    </subcellularLocation>
</comment>
<evidence type="ECO:0000313" key="9">
    <source>
        <dbReference type="Proteomes" id="UP000184139"/>
    </source>
</evidence>
<dbReference type="EMBL" id="FQXS01000010">
    <property type="protein sequence ID" value="SHH80143.1"/>
    <property type="molecule type" value="Genomic_DNA"/>
</dbReference>
<proteinExistence type="predicted"/>
<dbReference type="Gene3D" id="3.30.70.120">
    <property type="match status" value="1"/>
</dbReference>
<keyword evidence="3 6" id="KW-0812">Transmembrane</keyword>
<feature type="transmembrane region" description="Helical" evidence="6">
    <location>
        <begin position="67"/>
        <end position="88"/>
    </location>
</feature>
<keyword evidence="5 6" id="KW-0472">Membrane</keyword>
<protein>
    <submittedName>
        <fullName evidence="8">Uncharacterized membrane-anchored protein YitT, contains DUF161 and DUF2179 domains</fullName>
    </submittedName>
</protein>
<accession>A0A1M5VYZ4</accession>
<feature type="transmembrane region" description="Helical" evidence="6">
    <location>
        <begin position="28"/>
        <end position="47"/>
    </location>
</feature>
<keyword evidence="4 6" id="KW-1133">Transmembrane helix</keyword>
<dbReference type="CDD" id="cd16380">
    <property type="entry name" value="YitT_C"/>
    <property type="match status" value="1"/>
</dbReference>
<feature type="transmembrane region" description="Helical" evidence="6">
    <location>
        <begin position="168"/>
        <end position="188"/>
    </location>
</feature>
<dbReference type="InterPro" id="IPR051461">
    <property type="entry name" value="UPF0750_membrane"/>
</dbReference>
<evidence type="ECO:0000256" key="6">
    <source>
        <dbReference type="SAM" id="Phobius"/>
    </source>
</evidence>
<dbReference type="Pfam" id="PF02588">
    <property type="entry name" value="YitT_membrane"/>
    <property type="match status" value="1"/>
</dbReference>
<dbReference type="Pfam" id="PF10035">
    <property type="entry name" value="DUF2179"/>
    <property type="match status" value="1"/>
</dbReference>
<dbReference type="GO" id="GO:0005886">
    <property type="term" value="C:plasma membrane"/>
    <property type="evidence" value="ECO:0007669"/>
    <property type="project" value="UniProtKB-SubCell"/>
</dbReference>
<feature type="transmembrane region" description="Helical" evidence="6">
    <location>
        <begin position="128"/>
        <end position="147"/>
    </location>
</feature>
<dbReference type="InterPro" id="IPR015867">
    <property type="entry name" value="N-reg_PII/ATP_PRibTrfase_C"/>
</dbReference>
<feature type="domain" description="DUF2179" evidence="7">
    <location>
        <begin position="242"/>
        <end position="293"/>
    </location>
</feature>